<dbReference type="Pfam" id="PF14547">
    <property type="entry name" value="Hydrophob_seed"/>
    <property type="match status" value="1"/>
</dbReference>
<dbReference type="FunFam" id="1.10.110.10:FF:000003">
    <property type="entry name" value="pEARLI1-like lipid transfer protein 1"/>
    <property type="match status" value="1"/>
</dbReference>
<name>A0AAP0GG36_9ASPA</name>
<organism evidence="4 5">
    <name type="scientific">Platanthera zijinensis</name>
    <dbReference type="NCBI Taxonomy" id="2320716"/>
    <lineage>
        <taxon>Eukaryota</taxon>
        <taxon>Viridiplantae</taxon>
        <taxon>Streptophyta</taxon>
        <taxon>Embryophyta</taxon>
        <taxon>Tracheophyta</taxon>
        <taxon>Spermatophyta</taxon>
        <taxon>Magnoliopsida</taxon>
        <taxon>Liliopsida</taxon>
        <taxon>Asparagales</taxon>
        <taxon>Orchidaceae</taxon>
        <taxon>Orchidoideae</taxon>
        <taxon>Orchideae</taxon>
        <taxon>Orchidinae</taxon>
        <taxon>Platanthera</taxon>
    </lineage>
</organism>
<evidence type="ECO:0000256" key="1">
    <source>
        <dbReference type="ARBA" id="ARBA00022729"/>
    </source>
</evidence>
<comment type="caution">
    <text evidence="4">The sequence shown here is derived from an EMBL/GenBank/DDBJ whole genome shotgun (WGS) entry which is preliminary data.</text>
</comment>
<gene>
    <name evidence="4" type="ORF">KSP39_PZI000713</name>
</gene>
<dbReference type="SMART" id="SM00499">
    <property type="entry name" value="AAI"/>
    <property type="match status" value="1"/>
</dbReference>
<protein>
    <recommendedName>
        <fullName evidence="3">Bifunctional inhibitor/plant lipid transfer protein/seed storage helical domain-containing protein</fullName>
    </recommendedName>
</protein>
<proteinExistence type="predicted"/>
<dbReference type="InterPro" id="IPR036312">
    <property type="entry name" value="Bifun_inhib/LTP/seed_sf"/>
</dbReference>
<keyword evidence="5" id="KW-1185">Reference proteome</keyword>
<dbReference type="PROSITE" id="PS51257">
    <property type="entry name" value="PROKAR_LIPOPROTEIN"/>
    <property type="match status" value="1"/>
</dbReference>
<evidence type="ECO:0000256" key="2">
    <source>
        <dbReference type="SAM" id="SignalP"/>
    </source>
</evidence>
<evidence type="ECO:0000313" key="5">
    <source>
        <dbReference type="Proteomes" id="UP001418222"/>
    </source>
</evidence>
<dbReference type="InterPro" id="IPR051636">
    <property type="entry name" value="Plant_LTP/defense-related"/>
</dbReference>
<dbReference type="Proteomes" id="UP001418222">
    <property type="component" value="Unassembled WGS sequence"/>
</dbReference>
<feature type="chain" id="PRO_5042996633" description="Bifunctional inhibitor/plant lipid transfer protein/seed storage helical domain-containing protein" evidence="2">
    <location>
        <begin position="22"/>
        <end position="139"/>
    </location>
</feature>
<reference evidence="4 5" key="1">
    <citation type="journal article" date="2022" name="Nat. Plants">
        <title>Genomes of leafy and leafless Platanthera orchids illuminate the evolution of mycoheterotrophy.</title>
        <authorList>
            <person name="Li M.H."/>
            <person name="Liu K.W."/>
            <person name="Li Z."/>
            <person name="Lu H.C."/>
            <person name="Ye Q.L."/>
            <person name="Zhang D."/>
            <person name="Wang J.Y."/>
            <person name="Li Y.F."/>
            <person name="Zhong Z.M."/>
            <person name="Liu X."/>
            <person name="Yu X."/>
            <person name="Liu D.K."/>
            <person name="Tu X.D."/>
            <person name="Liu B."/>
            <person name="Hao Y."/>
            <person name="Liao X.Y."/>
            <person name="Jiang Y.T."/>
            <person name="Sun W.H."/>
            <person name="Chen J."/>
            <person name="Chen Y.Q."/>
            <person name="Ai Y."/>
            <person name="Zhai J.W."/>
            <person name="Wu S.S."/>
            <person name="Zhou Z."/>
            <person name="Hsiao Y.Y."/>
            <person name="Wu W.L."/>
            <person name="Chen Y.Y."/>
            <person name="Lin Y.F."/>
            <person name="Hsu J.L."/>
            <person name="Li C.Y."/>
            <person name="Wang Z.W."/>
            <person name="Zhao X."/>
            <person name="Zhong W.Y."/>
            <person name="Ma X.K."/>
            <person name="Ma L."/>
            <person name="Huang J."/>
            <person name="Chen G.Z."/>
            <person name="Huang M.Z."/>
            <person name="Huang L."/>
            <person name="Peng D.H."/>
            <person name="Luo Y.B."/>
            <person name="Zou S.Q."/>
            <person name="Chen S.P."/>
            <person name="Lan S."/>
            <person name="Tsai W.C."/>
            <person name="Van de Peer Y."/>
            <person name="Liu Z.J."/>
        </authorList>
    </citation>
    <scope>NUCLEOTIDE SEQUENCE [LARGE SCALE GENOMIC DNA]</scope>
    <source>
        <strain evidence="4">Lor287</strain>
    </source>
</reference>
<dbReference type="CDD" id="cd01958">
    <property type="entry name" value="HPS_like"/>
    <property type="match status" value="1"/>
</dbReference>
<dbReference type="AlphaFoldDB" id="A0AAP0GG36"/>
<dbReference type="SUPFAM" id="SSF47699">
    <property type="entry name" value="Bifunctional inhibitor/lipid-transfer protein/seed storage 2S albumin"/>
    <property type="match status" value="1"/>
</dbReference>
<dbReference type="Gene3D" id="1.10.110.10">
    <property type="entry name" value="Plant lipid-transfer and hydrophobic proteins"/>
    <property type="match status" value="1"/>
</dbReference>
<accession>A0AAP0GG36</accession>
<dbReference type="PANTHER" id="PTHR31731">
    <property type="match status" value="1"/>
</dbReference>
<evidence type="ECO:0000259" key="3">
    <source>
        <dbReference type="SMART" id="SM00499"/>
    </source>
</evidence>
<keyword evidence="1 2" id="KW-0732">Signal</keyword>
<dbReference type="InterPro" id="IPR016140">
    <property type="entry name" value="Bifunc_inhib/LTP/seed_store"/>
</dbReference>
<feature type="domain" description="Bifunctional inhibitor/plant lipid transfer protein/seed storage helical" evidence="3">
    <location>
        <begin position="48"/>
        <end position="130"/>
    </location>
</feature>
<dbReference type="EMBL" id="JBBWWQ010000001">
    <property type="protein sequence ID" value="KAK8957466.1"/>
    <property type="molecule type" value="Genomic_DNA"/>
</dbReference>
<dbReference type="InterPro" id="IPR027923">
    <property type="entry name" value="Hydrophob_seed_dom"/>
</dbReference>
<evidence type="ECO:0000313" key="4">
    <source>
        <dbReference type="EMBL" id="KAK8957466.1"/>
    </source>
</evidence>
<sequence>MAIKSALFLLASLFFYAAAGCQHCPTPVTPPPPCPPGRGPEPPSTGTCPIDTLKLGVCANVLDGLINITLGRPPKKPCCSLLKGLVDAEAALCLCTALRANILGIHLSLPIDLSLLVNYCGKRVPKGFQCVFLGGLDSL</sequence>
<feature type="signal peptide" evidence="2">
    <location>
        <begin position="1"/>
        <end position="21"/>
    </location>
</feature>